<evidence type="ECO:0000256" key="5">
    <source>
        <dbReference type="ARBA" id="ARBA00022989"/>
    </source>
</evidence>
<dbReference type="Proteomes" id="UP001424741">
    <property type="component" value="Unassembled WGS sequence"/>
</dbReference>
<evidence type="ECO:0000256" key="7">
    <source>
        <dbReference type="SAM" id="Phobius"/>
    </source>
</evidence>
<feature type="domain" description="TRAP C4-dicarboxylate transport system permease DctM subunit" evidence="8">
    <location>
        <begin position="7"/>
        <end position="418"/>
    </location>
</feature>
<dbReference type="PANTHER" id="PTHR33362:SF2">
    <property type="entry name" value="TRAP TRANSPORTER LARGE PERMEASE PROTEIN"/>
    <property type="match status" value="1"/>
</dbReference>
<keyword evidence="3" id="KW-0997">Cell inner membrane</keyword>
<feature type="transmembrane region" description="Helical" evidence="7">
    <location>
        <begin position="314"/>
        <end position="332"/>
    </location>
</feature>
<reference evidence="9 10" key="1">
    <citation type="submission" date="2024-02" db="EMBL/GenBank/DDBJ databases">
        <title>Rubritalea halochordaticola NBRC 107102.</title>
        <authorList>
            <person name="Ichikawa N."/>
            <person name="Katano-Makiyama Y."/>
            <person name="Hidaka K."/>
        </authorList>
    </citation>
    <scope>NUCLEOTIDE SEQUENCE [LARGE SCALE GENOMIC DNA]</scope>
    <source>
        <strain evidence="9 10">NBRC 107102</strain>
    </source>
</reference>
<dbReference type="PIRSF" id="PIRSF006066">
    <property type="entry name" value="HI0050"/>
    <property type="match status" value="1"/>
</dbReference>
<feature type="transmembrane region" description="Helical" evidence="7">
    <location>
        <begin position="169"/>
        <end position="195"/>
    </location>
</feature>
<feature type="transmembrane region" description="Helical" evidence="7">
    <location>
        <begin position="399"/>
        <end position="422"/>
    </location>
</feature>
<dbReference type="Pfam" id="PF06808">
    <property type="entry name" value="DctM"/>
    <property type="match status" value="1"/>
</dbReference>
<evidence type="ECO:0000256" key="1">
    <source>
        <dbReference type="ARBA" id="ARBA00004429"/>
    </source>
</evidence>
<dbReference type="RefSeq" id="WP_346188185.1">
    <property type="nucleotide sequence ID" value="NZ_BAABRL010000004.1"/>
</dbReference>
<feature type="transmembrane region" description="Helical" evidence="7">
    <location>
        <begin position="207"/>
        <end position="236"/>
    </location>
</feature>
<keyword evidence="2" id="KW-1003">Cell membrane</keyword>
<feature type="transmembrane region" description="Helical" evidence="7">
    <location>
        <begin position="273"/>
        <end position="294"/>
    </location>
</feature>
<keyword evidence="6 7" id="KW-0472">Membrane</keyword>
<evidence type="ECO:0000313" key="10">
    <source>
        <dbReference type="Proteomes" id="UP001424741"/>
    </source>
</evidence>
<evidence type="ECO:0000256" key="6">
    <source>
        <dbReference type="ARBA" id="ARBA00023136"/>
    </source>
</evidence>
<evidence type="ECO:0000256" key="2">
    <source>
        <dbReference type="ARBA" id="ARBA00022475"/>
    </source>
</evidence>
<comment type="subcellular location">
    <subcellularLocation>
        <location evidence="1">Cell inner membrane</location>
        <topology evidence="1">Multi-pass membrane protein</topology>
    </subcellularLocation>
</comment>
<proteinExistence type="predicted"/>
<evidence type="ECO:0000256" key="4">
    <source>
        <dbReference type="ARBA" id="ARBA00022692"/>
    </source>
</evidence>
<dbReference type="PANTHER" id="PTHR33362">
    <property type="entry name" value="SIALIC ACID TRAP TRANSPORTER PERMEASE PROTEIN SIAT-RELATED"/>
    <property type="match status" value="1"/>
</dbReference>
<accession>A0ABP9V079</accession>
<name>A0ABP9V079_9BACT</name>
<evidence type="ECO:0000313" key="9">
    <source>
        <dbReference type="EMBL" id="GAA5495380.1"/>
    </source>
</evidence>
<protein>
    <submittedName>
        <fullName evidence="9">C4-dicarboxylate TRAP transporter large permease protein DctM</fullName>
    </submittedName>
</protein>
<keyword evidence="5 7" id="KW-1133">Transmembrane helix</keyword>
<organism evidence="9 10">
    <name type="scientific">Rubritalea halochordaticola</name>
    <dbReference type="NCBI Taxonomy" id="714537"/>
    <lineage>
        <taxon>Bacteria</taxon>
        <taxon>Pseudomonadati</taxon>
        <taxon>Verrucomicrobiota</taxon>
        <taxon>Verrucomicrobiia</taxon>
        <taxon>Verrucomicrobiales</taxon>
        <taxon>Rubritaleaceae</taxon>
        <taxon>Rubritalea</taxon>
    </lineage>
</organism>
<keyword evidence="10" id="KW-1185">Reference proteome</keyword>
<keyword evidence="4 7" id="KW-0812">Transmembrane</keyword>
<feature type="transmembrane region" description="Helical" evidence="7">
    <location>
        <begin position="360"/>
        <end position="387"/>
    </location>
</feature>
<feature type="transmembrane region" description="Helical" evidence="7">
    <location>
        <begin position="136"/>
        <end position="163"/>
    </location>
</feature>
<feature type="transmembrane region" description="Helical" evidence="7">
    <location>
        <begin position="48"/>
        <end position="67"/>
    </location>
</feature>
<dbReference type="NCBIfam" id="TIGR00786">
    <property type="entry name" value="dctM"/>
    <property type="match status" value="1"/>
</dbReference>
<comment type="caution">
    <text evidence="9">The sequence shown here is derived from an EMBL/GenBank/DDBJ whole genome shotgun (WGS) entry which is preliminary data.</text>
</comment>
<evidence type="ECO:0000256" key="3">
    <source>
        <dbReference type="ARBA" id="ARBA00022519"/>
    </source>
</evidence>
<dbReference type="EMBL" id="BAABRL010000004">
    <property type="protein sequence ID" value="GAA5495380.1"/>
    <property type="molecule type" value="Genomic_DNA"/>
</dbReference>
<gene>
    <name evidence="9" type="primary">dctM</name>
    <name evidence="9" type="ORF">Rhal01_01555</name>
</gene>
<feature type="transmembrane region" description="Helical" evidence="7">
    <location>
        <begin position="337"/>
        <end position="354"/>
    </location>
</feature>
<dbReference type="InterPro" id="IPR004681">
    <property type="entry name" value="TRAP_DctM"/>
</dbReference>
<feature type="transmembrane region" description="Helical" evidence="7">
    <location>
        <begin position="242"/>
        <end position="261"/>
    </location>
</feature>
<sequence length="427" mass="44454">MFLAILIIAFICLLLLEVPIAFAVGIATLLAAISLGDTDVLQNIASDMANSVSSFTLLAIPFFILAGDLMGAGGLARRLINFASALVGRIPGGLSLVNTLTCMLFGSISGSAAAAVSSIGNTLIPEMNKKNYGKDFNVAVTTAGSITGLLIPPSNSMIVYAVVASGVSISSLFLAGIVPGLLLGFVLMVTCLIICKKKGYGQDTAGQTVAFVPAFFSALPSLLLVVIVLGGIFAGWFTATEASAIAVVWSLLLACVFYREIPLRELPAVIARSARTTGVVLFLVAASSAMSQLLTAEQVPQLVSATLLSLSDNPIVILLIINIALLLVGTFMDITPAILIFTPIFLPVAIDLGMDPIHFGILLIANLSIGLCTPPVGTCLFVGCSVGKAKIAEVSRAMLPFYIAMILVLVAITYIPSISLWLPSLFE</sequence>
<dbReference type="InterPro" id="IPR010656">
    <property type="entry name" value="DctM"/>
</dbReference>
<evidence type="ECO:0000259" key="8">
    <source>
        <dbReference type="Pfam" id="PF06808"/>
    </source>
</evidence>